<accession>Q2HGU9</accession>
<dbReference type="InParanoid" id="Q2HGU9"/>
<organism evidence="2 3">
    <name type="scientific">Chaetomium globosum (strain ATCC 6205 / CBS 148.51 / DSM 1962 / NBRC 6347 / NRRL 1970)</name>
    <name type="common">Soil fungus</name>
    <dbReference type="NCBI Taxonomy" id="306901"/>
    <lineage>
        <taxon>Eukaryota</taxon>
        <taxon>Fungi</taxon>
        <taxon>Dikarya</taxon>
        <taxon>Ascomycota</taxon>
        <taxon>Pezizomycotina</taxon>
        <taxon>Sordariomycetes</taxon>
        <taxon>Sordariomycetidae</taxon>
        <taxon>Sordariales</taxon>
        <taxon>Chaetomiaceae</taxon>
        <taxon>Chaetomium</taxon>
    </lineage>
</organism>
<evidence type="ECO:0000313" key="3">
    <source>
        <dbReference type="Proteomes" id="UP000001056"/>
    </source>
</evidence>
<feature type="region of interest" description="Disordered" evidence="1">
    <location>
        <begin position="1"/>
        <end position="30"/>
    </location>
</feature>
<proteinExistence type="predicted"/>
<dbReference type="AlphaFoldDB" id="Q2HGU9"/>
<evidence type="ECO:0000256" key="1">
    <source>
        <dbReference type="SAM" id="MobiDB-lite"/>
    </source>
</evidence>
<dbReference type="RefSeq" id="XP_001219776.1">
    <property type="nucleotide sequence ID" value="XM_001219775.1"/>
</dbReference>
<sequence>MSAGRGKVPINSLPGTNTDPGSQYADPEGVPHGVLLAMPLGFPQPTRGHSLSWRTIGGGKRRVQQASAGGGGPLSERYAVTNKLLPMNENGIVRSTPAARNRGKWAYRGSDSAI</sequence>
<evidence type="ECO:0000313" key="2">
    <source>
        <dbReference type="EMBL" id="EAQ92320.1"/>
    </source>
</evidence>
<name>Q2HGU9_CHAGB</name>
<protein>
    <submittedName>
        <fullName evidence="2">Uncharacterized protein</fullName>
    </submittedName>
</protein>
<dbReference type="Proteomes" id="UP000001056">
    <property type="component" value="Unassembled WGS sequence"/>
</dbReference>
<reference evidence="3" key="1">
    <citation type="journal article" date="2015" name="Genome Announc.">
        <title>Draft genome sequence of the cellulolytic fungus Chaetomium globosum.</title>
        <authorList>
            <person name="Cuomo C.A."/>
            <person name="Untereiner W.A."/>
            <person name="Ma L.-J."/>
            <person name="Grabherr M."/>
            <person name="Birren B.W."/>
        </authorList>
    </citation>
    <scope>NUCLEOTIDE SEQUENCE [LARGE SCALE GENOMIC DNA]</scope>
    <source>
        <strain evidence="3">ATCC 6205 / CBS 148.51 / DSM 1962 / NBRC 6347 / NRRL 1970</strain>
    </source>
</reference>
<dbReference type="HOGENOM" id="CLU_2120812_0_0_1"/>
<dbReference type="VEuPathDB" id="FungiDB:CHGG_00555"/>
<gene>
    <name evidence="2" type="ORF">CHGG_00555</name>
</gene>
<keyword evidence="3" id="KW-1185">Reference proteome</keyword>
<dbReference type="GeneID" id="4387974"/>
<dbReference type="OrthoDB" id="10431581at2759"/>
<dbReference type="EMBL" id="CH408029">
    <property type="protein sequence ID" value="EAQ92320.1"/>
    <property type="molecule type" value="Genomic_DNA"/>
</dbReference>